<protein>
    <submittedName>
        <fullName evidence="8">Voltage-dependent anion-selective channel isoform X1</fullName>
    </submittedName>
</protein>
<comment type="similarity">
    <text evidence="2">Belongs to the eukaryotic mitochondrial porin family.</text>
</comment>
<dbReference type="RefSeq" id="XP_033173714.1">
    <property type="nucleotide sequence ID" value="XM_033317823.1"/>
</dbReference>
<dbReference type="GO" id="GO:0015288">
    <property type="term" value="F:porin activity"/>
    <property type="evidence" value="ECO:0007669"/>
    <property type="project" value="UniProtKB-KW"/>
</dbReference>
<keyword evidence="4" id="KW-1000">Mitochondrion outer membrane</keyword>
<evidence type="ECO:0000256" key="3">
    <source>
        <dbReference type="ARBA" id="ARBA00022452"/>
    </source>
</evidence>
<gene>
    <name evidence="8" type="primary">LOC117150779</name>
</gene>
<evidence type="ECO:0000313" key="8">
    <source>
        <dbReference type="RefSeq" id="XP_033173714.1"/>
    </source>
</evidence>
<keyword evidence="7" id="KW-1185">Reference proteome</keyword>
<dbReference type="InterPro" id="IPR001925">
    <property type="entry name" value="Porin_Euk"/>
</dbReference>
<feature type="compositionally biased region" description="Basic and acidic residues" evidence="6">
    <location>
        <begin position="38"/>
        <end position="49"/>
    </location>
</feature>
<keyword evidence="5" id="KW-0813">Transport</keyword>
<evidence type="ECO:0000256" key="5">
    <source>
        <dbReference type="ARBA" id="ARBA00023114"/>
    </source>
</evidence>
<evidence type="ECO:0000256" key="6">
    <source>
        <dbReference type="SAM" id="MobiDB-lite"/>
    </source>
</evidence>
<sequence length="340" mass="38603">MPMRNRIRNLFRWNKRKRAASDYLEPHDEGVGNVQDNRSAEDAKKENKVEILPPPPMEGEMPSYFHVGLLAKMCLTHGYTIGRWKLQCTSKTENDFYLSSFAEGYPTMKDVFGGLEAYKESRNFHASLAWLSDGDLLSDLGVHGNGLGGTWSAILKSMVSCTEGREFQCKLKCGFDRNPGKVEMYIPLYKEPLLMGYIMMQPVKNYLLGYRTVFNVEDREFNMHAFCGGFSNDVTEVGLKLENFETLRGSIFQRIGEKWAVALKANLYGNVSAKSVSIGGQYEWEPGSMLKAKVRGDSRIGLIFQKKLRDDIEVLFHVGFEGSDPINGKHKFGSSWYFNM</sequence>
<keyword evidence="3" id="KW-0812">Transmembrane</keyword>
<keyword evidence="5" id="KW-0406">Ion transport</keyword>
<evidence type="ECO:0000256" key="4">
    <source>
        <dbReference type="ARBA" id="ARBA00022787"/>
    </source>
</evidence>
<dbReference type="Proteomes" id="UP000515162">
    <property type="component" value="Chromosome 2L"/>
</dbReference>
<dbReference type="CDD" id="cd07306">
    <property type="entry name" value="Porin3_VDAC"/>
    <property type="match status" value="1"/>
</dbReference>
<dbReference type="PANTHER" id="PTHR11743">
    <property type="entry name" value="VOLTAGE-DEPENDENT ANION-SELECTIVE CHANNEL"/>
    <property type="match status" value="1"/>
</dbReference>
<name>A0A6P8LEJ8_DROMA</name>
<keyword evidence="4" id="KW-0496">Mitochondrion</keyword>
<dbReference type="GeneID" id="117150779"/>
<dbReference type="InterPro" id="IPR027246">
    <property type="entry name" value="Porin_Euk/Tom40"/>
</dbReference>
<reference evidence="8" key="1">
    <citation type="submission" date="2025-08" db="UniProtKB">
        <authorList>
            <consortium name="RefSeq"/>
        </authorList>
    </citation>
    <scope>IDENTIFICATION</scope>
    <source>
        <strain evidence="8">Mau12</strain>
        <tissue evidence="8">Whole Body</tissue>
    </source>
</reference>
<keyword evidence="3" id="KW-0472">Membrane</keyword>
<evidence type="ECO:0000256" key="2">
    <source>
        <dbReference type="ARBA" id="ARBA00007780"/>
    </source>
</evidence>
<comment type="subcellular location">
    <subcellularLocation>
        <location evidence="1">Mitochondrion outer membrane</location>
    </subcellularLocation>
</comment>
<dbReference type="InterPro" id="IPR023614">
    <property type="entry name" value="Porin_dom_sf"/>
</dbReference>
<evidence type="ECO:0000313" key="7">
    <source>
        <dbReference type="Proteomes" id="UP000515162"/>
    </source>
</evidence>
<dbReference type="GO" id="GO:0008308">
    <property type="term" value="F:voltage-gated monoatomic anion channel activity"/>
    <property type="evidence" value="ECO:0007669"/>
    <property type="project" value="InterPro"/>
</dbReference>
<dbReference type="Gene3D" id="2.40.160.10">
    <property type="entry name" value="Porin"/>
    <property type="match status" value="1"/>
</dbReference>
<accession>A0A6P8LEJ8</accession>
<keyword evidence="3" id="KW-1134">Transmembrane beta strand</keyword>
<dbReference type="AlphaFoldDB" id="A0A6P8LEJ8"/>
<feature type="region of interest" description="Disordered" evidence="6">
    <location>
        <begin position="26"/>
        <end position="55"/>
    </location>
</feature>
<dbReference type="GO" id="GO:0046930">
    <property type="term" value="C:pore complex"/>
    <property type="evidence" value="ECO:0007669"/>
    <property type="project" value="UniProtKB-KW"/>
</dbReference>
<dbReference type="Pfam" id="PF01459">
    <property type="entry name" value="Porin_3"/>
    <property type="match status" value="1"/>
</dbReference>
<dbReference type="FunFam" id="2.40.160.10:FF:000022">
    <property type="entry name" value="Porin"/>
    <property type="match status" value="1"/>
</dbReference>
<proteinExistence type="inferred from homology"/>
<dbReference type="GO" id="GO:0005741">
    <property type="term" value="C:mitochondrial outer membrane"/>
    <property type="evidence" value="ECO:0007669"/>
    <property type="project" value="UniProtKB-SubCell"/>
</dbReference>
<keyword evidence="5" id="KW-0626">Porin</keyword>
<organism evidence="7 8">
    <name type="scientific">Drosophila mauritiana</name>
    <name type="common">Fruit fly</name>
    <dbReference type="NCBI Taxonomy" id="7226"/>
    <lineage>
        <taxon>Eukaryota</taxon>
        <taxon>Metazoa</taxon>
        <taxon>Ecdysozoa</taxon>
        <taxon>Arthropoda</taxon>
        <taxon>Hexapoda</taxon>
        <taxon>Insecta</taxon>
        <taxon>Pterygota</taxon>
        <taxon>Neoptera</taxon>
        <taxon>Endopterygota</taxon>
        <taxon>Diptera</taxon>
        <taxon>Brachycera</taxon>
        <taxon>Muscomorpha</taxon>
        <taxon>Ephydroidea</taxon>
        <taxon>Drosophilidae</taxon>
        <taxon>Drosophila</taxon>
        <taxon>Sophophora</taxon>
    </lineage>
</organism>
<evidence type="ECO:0000256" key="1">
    <source>
        <dbReference type="ARBA" id="ARBA00004294"/>
    </source>
</evidence>
<dbReference type="PANTHER" id="PTHR11743:SF70">
    <property type="entry name" value="GH26960P-RELATED"/>
    <property type="match status" value="1"/>
</dbReference>